<name>A0ACC3T822_LIPKO</name>
<reference evidence="2" key="1">
    <citation type="journal article" date="2024" name="Front. Bioeng. Biotechnol.">
        <title>Genome-scale model development and genomic sequencing of the oleaginous clade Lipomyces.</title>
        <authorList>
            <person name="Czajka J.J."/>
            <person name="Han Y."/>
            <person name="Kim J."/>
            <person name="Mondo S.J."/>
            <person name="Hofstad B.A."/>
            <person name="Robles A."/>
            <person name="Haridas S."/>
            <person name="Riley R."/>
            <person name="LaButti K."/>
            <person name="Pangilinan J."/>
            <person name="Andreopoulos W."/>
            <person name="Lipzen A."/>
            <person name="Yan J."/>
            <person name="Wang M."/>
            <person name="Ng V."/>
            <person name="Grigoriev I.V."/>
            <person name="Spatafora J.W."/>
            <person name="Magnuson J.K."/>
            <person name="Baker S.E."/>
            <person name="Pomraning K.R."/>
        </authorList>
    </citation>
    <scope>NUCLEOTIDE SEQUENCE [LARGE SCALE GENOMIC DNA]</scope>
    <source>
        <strain evidence="2">CBS 7786</strain>
    </source>
</reference>
<protein>
    <submittedName>
        <fullName evidence="1">Uncharacterized protein</fullName>
    </submittedName>
</protein>
<organism evidence="1 2">
    <name type="scientific">Lipomyces kononenkoae</name>
    <name type="common">Yeast</name>
    <dbReference type="NCBI Taxonomy" id="34357"/>
    <lineage>
        <taxon>Eukaryota</taxon>
        <taxon>Fungi</taxon>
        <taxon>Dikarya</taxon>
        <taxon>Ascomycota</taxon>
        <taxon>Saccharomycotina</taxon>
        <taxon>Lipomycetes</taxon>
        <taxon>Lipomycetales</taxon>
        <taxon>Lipomycetaceae</taxon>
        <taxon>Lipomyces</taxon>
    </lineage>
</organism>
<gene>
    <name evidence="1" type="ORF">V1525DRAFT_354305</name>
</gene>
<dbReference type="EMBL" id="MU971341">
    <property type="protein sequence ID" value="KAK9240088.1"/>
    <property type="molecule type" value="Genomic_DNA"/>
</dbReference>
<comment type="caution">
    <text evidence="1">The sequence shown here is derived from an EMBL/GenBank/DDBJ whole genome shotgun (WGS) entry which is preliminary data.</text>
</comment>
<keyword evidence="2" id="KW-1185">Reference proteome</keyword>
<proteinExistence type="predicted"/>
<evidence type="ECO:0000313" key="1">
    <source>
        <dbReference type="EMBL" id="KAK9240088.1"/>
    </source>
</evidence>
<dbReference type="Proteomes" id="UP001433508">
    <property type="component" value="Unassembled WGS sequence"/>
</dbReference>
<sequence length="260" mass="29726">MDYQNRAGSKKGSGGVAGFSETNADRRERLRKLALETIDLEKDPYFFKNHLGSFECKLCLTVHVNDGSYLAHTQGRKHQTNLARRAARDQREGRTDPITGLPITGTAGALGASAIQVRKNLMKVGRPGYRITKIRDPIAREEGLRFQLQYPEIGTEIVPRHRFMSAFEQRIENAMENKQFQYLLVAAEPYEAVGFKIPNKEIDRRPGKFWTHYDKDNNEYFVQLLFKPDKDDRCKYLEVALLDRLIINPTIDAGVPGLNR</sequence>
<evidence type="ECO:0000313" key="2">
    <source>
        <dbReference type="Proteomes" id="UP001433508"/>
    </source>
</evidence>
<accession>A0ACC3T822</accession>